<dbReference type="EMBL" id="MU853768">
    <property type="protein sequence ID" value="KAK3943143.1"/>
    <property type="molecule type" value="Genomic_DNA"/>
</dbReference>
<dbReference type="PROSITE" id="PS00893">
    <property type="entry name" value="NUDIX_BOX"/>
    <property type="match status" value="1"/>
</dbReference>
<dbReference type="GO" id="GO:0006167">
    <property type="term" value="P:AMP biosynthetic process"/>
    <property type="evidence" value="ECO:0007669"/>
    <property type="project" value="TreeGrafter"/>
</dbReference>
<gene>
    <name evidence="4" type="ORF">QBC46DRAFT_378328</name>
</gene>
<reference evidence="5" key="1">
    <citation type="journal article" date="2023" name="Mol. Phylogenet. Evol.">
        <title>Genome-scale phylogeny and comparative genomics of the fungal order Sordariales.</title>
        <authorList>
            <person name="Hensen N."/>
            <person name="Bonometti L."/>
            <person name="Westerberg I."/>
            <person name="Brannstrom I.O."/>
            <person name="Guillou S."/>
            <person name="Cros-Aarteil S."/>
            <person name="Calhoun S."/>
            <person name="Haridas S."/>
            <person name="Kuo A."/>
            <person name="Mondo S."/>
            <person name="Pangilinan J."/>
            <person name="Riley R."/>
            <person name="LaButti K."/>
            <person name="Andreopoulos B."/>
            <person name="Lipzen A."/>
            <person name="Chen C."/>
            <person name="Yan M."/>
            <person name="Daum C."/>
            <person name="Ng V."/>
            <person name="Clum A."/>
            <person name="Steindorff A."/>
            <person name="Ohm R.A."/>
            <person name="Martin F."/>
            <person name="Silar P."/>
            <person name="Natvig D.O."/>
            <person name="Lalanne C."/>
            <person name="Gautier V."/>
            <person name="Ament-Velasquez S.L."/>
            <person name="Kruys A."/>
            <person name="Hutchinson M.I."/>
            <person name="Powell A.J."/>
            <person name="Barry K."/>
            <person name="Miller A.N."/>
            <person name="Grigoriev I.V."/>
            <person name="Debuchy R."/>
            <person name="Gladieux P."/>
            <person name="Hiltunen Thoren M."/>
            <person name="Johannesson H."/>
        </authorList>
    </citation>
    <scope>NUCLEOTIDE SEQUENCE [LARGE SCALE GENOMIC DNA]</scope>
    <source>
        <strain evidence="5">CBS 340.73</strain>
    </source>
</reference>
<dbReference type="Gene3D" id="3.90.79.10">
    <property type="entry name" value="Nucleoside Triphosphate Pyrophosphohydrolase"/>
    <property type="match status" value="1"/>
</dbReference>
<keyword evidence="1 4" id="KW-0378">Hydrolase</keyword>
<dbReference type="SUPFAM" id="SSF55811">
    <property type="entry name" value="Nudix"/>
    <property type="match status" value="1"/>
</dbReference>
<dbReference type="InterPro" id="IPR015797">
    <property type="entry name" value="NUDIX_hydrolase-like_dom_sf"/>
</dbReference>
<dbReference type="Proteomes" id="UP001303473">
    <property type="component" value="Unassembled WGS sequence"/>
</dbReference>
<keyword evidence="5" id="KW-1185">Reference proteome</keyword>
<dbReference type="GO" id="GO:0004081">
    <property type="term" value="F:bis(5'-nucleosyl)-tetraphosphatase (asymmetrical) activity"/>
    <property type="evidence" value="ECO:0007669"/>
    <property type="project" value="TreeGrafter"/>
</dbReference>
<evidence type="ECO:0000256" key="1">
    <source>
        <dbReference type="ARBA" id="ARBA00022801"/>
    </source>
</evidence>
<dbReference type="InterPro" id="IPR020084">
    <property type="entry name" value="NUDIX_hydrolase_CS"/>
</dbReference>
<dbReference type="InterPro" id="IPR000086">
    <property type="entry name" value="NUDIX_hydrolase_dom"/>
</dbReference>
<feature type="domain" description="Nudix hydrolase" evidence="3">
    <location>
        <begin position="44"/>
        <end position="213"/>
    </location>
</feature>
<evidence type="ECO:0000313" key="4">
    <source>
        <dbReference type="EMBL" id="KAK3943143.1"/>
    </source>
</evidence>
<dbReference type="InterPro" id="IPR051325">
    <property type="entry name" value="Nudix_hydrolase_domain"/>
</dbReference>
<feature type="region of interest" description="Disordered" evidence="2">
    <location>
        <begin position="115"/>
        <end position="140"/>
    </location>
</feature>
<feature type="compositionally biased region" description="Low complexity" evidence="2">
    <location>
        <begin position="115"/>
        <end position="131"/>
    </location>
</feature>
<dbReference type="GO" id="GO:0006754">
    <property type="term" value="P:ATP biosynthetic process"/>
    <property type="evidence" value="ECO:0007669"/>
    <property type="project" value="TreeGrafter"/>
</dbReference>
<comment type="caution">
    <text evidence="4">The sequence shown here is derived from an EMBL/GenBank/DDBJ whole genome shotgun (WGS) entry which is preliminary data.</text>
</comment>
<evidence type="ECO:0000259" key="3">
    <source>
        <dbReference type="PROSITE" id="PS51462"/>
    </source>
</evidence>
<name>A0AAN6S7Q6_9PEZI</name>
<dbReference type="PROSITE" id="PS51462">
    <property type="entry name" value="NUDIX"/>
    <property type="match status" value="1"/>
</dbReference>
<dbReference type="Pfam" id="PF00293">
    <property type="entry name" value="NUDIX"/>
    <property type="match status" value="1"/>
</dbReference>
<evidence type="ECO:0000256" key="2">
    <source>
        <dbReference type="SAM" id="MobiDB-lite"/>
    </source>
</evidence>
<proteinExistence type="predicted"/>
<dbReference type="AlphaFoldDB" id="A0AAN6S7Q6"/>
<protein>
    <submittedName>
        <fullName evidence="4">NUDIX hydrolase domain-like protein</fullName>
    </submittedName>
</protein>
<dbReference type="PANTHER" id="PTHR21340:SF0">
    <property type="entry name" value="BIS(5'-NUCLEOSYL)-TETRAPHOSPHATASE [ASYMMETRICAL]"/>
    <property type="match status" value="1"/>
</dbReference>
<dbReference type="PANTHER" id="PTHR21340">
    <property type="entry name" value="DIADENOSINE 5,5-P1,P4-TETRAPHOSPHATE PYROPHOSPHOHYDROLASE MUTT"/>
    <property type="match status" value="1"/>
</dbReference>
<accession>A0AAN6S7Q6</accession>
<sequence length="228" mass="25385">MASQHQQQDNHLGAMFAPYMTTQADLGAWLAEIDTKMMFQPADALVISCGTVTLDLAEGKVLLIKNKKLNIYQLPKGRKNIGEDMLSAAVRETFEETGFHATPLQLNIATRATPPEVSSPVSENVSPKSSPQITDGHHSNECLGMGLYPDPQSDTPALKLIYYFAATADSTLRPQIGRQEDWEKFESAWVPISKFEEWLRFKGEIDAVKKAVENVKRTESVRSMLNET</sequence>
<organism evidence="4 5">
    <name type="scientific">Diplogelasinospora grovesii</name>
    <dbReference type="NCBI Taxonomy" id="303347"/>
    <lineage>
        <taxon>Eukaryota</taxon>
        <taxon>Fungi</taxon>
        <taxon>Dikarya</taxon>
        <taxon>Ascomycota</taxon>
        <taxon>Pezizomycotina</taxon>
        <taxon>Sordariomycetes</taxon>
        <taxon>Sordariomycetidae</taxon>
        <taxon>Sordariales</taxon>
        <taxon>Diplogelasinosporaceae</taxon>
        <taxon>Diplogelasinospora</taxon>
    </lineage>
</organism>
<evidence type="ECO:0000313" key="5">
    <source>
        <dbReference type="Proteomes" id="UP001303473"/>
    </source>
</evidence>